<reference evidence="3" key="1">
    <citation type="submission" date="2016-10" db="EMBL/GenBank/DDBJ databases">
        <authorList>
            <person name="Varghese N."/>
            <person name="Submissions S."/>
        </authorList>
    </citation>
    <scope>NUCLEOTIDE SEQUENCE [LARGE SCALE GENOMIC DNA]</scope>
    <source>
        <strain evidence="3">DC30,IBRC 10041,KCTC 4046</strain>
    </source>
</reference>
<keyword evidence="1" id="KW-1133">Transmembrane helix</keyword>
<proteinExistence type="predicted"/>
<dbReference type="GeneID" id="43837725"/>
<organism evidence="2 3">
    <name type="scientific">Halopenitus persicus</name>
    <dbReference type="NCBI Taxonomy" id="1048396"/>
    <lineage>
        <taxon>Archaea</taxon>
        <taxon>Methanobacteriati</taxon>
        <taxon>Methanobacteriota</taxon>
        <taxon>Stenosarchaea group</taxon>
        <taxon>Halobacteria</taxon>
        <taxon>Halobacteriales</taxon>
        <taxon>Haloferacaceae</taxon>
        <taxon>Halopenitus</taxon>
    </lineage>
</organism>
<dbReference type="EMBL" id="FNPC01000005">
    <property type="protein sequence ID" value="SDY39113.1"/>
    <property type="molecule type" value="Genomic_DNA"/>
</dbReference>
<name>A0A1H3JGM1_9EURY</name>
<sequence length="62" mass="6581">MLPTRDSRLGTLVGVIMVVIALGGSVLFDWEWGWNPNQPVPLVIGVIAAIAALGITIALIRD</sequence>
<keyword evidence="3" id="KW-1185">Reference proteome</keyword>
<gene>
    <name evidence="2" type="ORF">SAMN05216564_1054</name>
</gene>
<protein>
    <recommendedName>
        <fullName evidence="4">Multidrug transporter</fullName>
    </recommendedName>
</protein>
<feature type="transmembrane region" description="Helical" evidence="1">
    <location>
        <begin position="9"/>
        <end position="28"/>
    </location>
</feature>
<evidence type="ECO:0000313" key="3">
    <source>
        <dbReference type="Proteomes" id="UP000199079"/>
    </source>
</evidence>
<evidence type="ECO:0000256" key="1">
    <source>
        <dbReference type="SAM" id="Phobius"/>
    </source>
</evidence>
<keyword evidence="1" id="KW-0472">Membrane</keyword>
<dbReference type="Proteomes" id="UP000199079">
    <property type="component" value="Unassembled WGS sequence"/>
</dbReference>
<feature type="transmembrane region" description="Helical" evidence="1">
    <location>
        <begin position="40"/>
        <end position="60"/>
    </location>
</feature>
<keyword evidence="1" id="KW-0812">Transmembrane</keyword>
<evidence type="ECO:0000313" key="2">
    <source>
        <dbReference type="EMBL" id="SDY39113.1"/>
    </source>
</evidence>
<dbReference type="RefSeq" id="WP_021074144.1">
    <property type="nucleotide sequence ID" value="NZ_FNPC01000005.1"/>
</dbReference>
<dbReference type="AlphaFoldDB" id="A0A1H3JGM1"/>
<accession>A0A1H3JGM1</accession>
<evidence type="ECO:0008006" key="4">
    <source>
        <dbReference type="Google" id="ProtNLM"/>
    </source>
</evidence>